<dbReference type="KEGG" id="smy:BJP26_01875"/>
<dbReference type="STRING" id="621456.BJP26_01875"/>
<evidence type="ECO:0000313" key="1">
    <source>
        <dbReference type="EMBL" id="KZB95624.1"/>
    </source>
</evidence>
<accession>A0A175Y488</accession>
<organism evidence="1 2">
    <name type="scientific">Sphingomonas melonis TY</name>
    <dbReference type="NCBI Taxonomy" id="621456"/>
    <lineage>
        <taxon>Bacteria</taxon>
        <taxon>Pseudomonadati</taxon>
        <taxon>Pseudomonadota</taxon>
        <taxon>Alphaproteobacteria</taxon>
        <taxon>Sphingomonadales</taxon>
        <taxon>Sphingomonadaceae</taxon>
        <taxon>Sphingomonas</taxon>
    </lineage>
</organism>
<dbReference type="GeneID" id="93797308"/>
<dbReference type="Proteomes" id="UP000078460">
    <property type="component" value="Unassembled WGS sequence"/>
</dbReference>
<dbReference type="OrthoDB" id="9815686at2"/>
<dbReference type="RefSeq" id="WP_017980264.1">
    <property type="nucleotide sequence ID" value="NZ_CP017578.1"/>
</dbReference>
<gene>
    <name evidence="1" type="ORF">AVM11_04945</name>
</gene>
<evidence type="ECO:0000313" key="2">
    <source>
        <dbReference type="Proteomes" id="UP000078460"/>
    </source>
</evidence>
<dbReference type="AlphaFoldDB" id="A0A175Y488"/>
<name>A0A175Y488_9SPHN</name>
<proteinExistence type="predicted"/>
<sequence length="169" mass="18446">MATAIGRGGTRVKPWAADTYEKALSVGAVLLLAAVLTAILRGQAQWALVPGIVWAHILTILVALGLTPVILWSPRGDRRHRILGRIWTAAMLLTALLSFGIRETNGGFSFIHILSAWVVIQVPLLWYAARTHKVALHRSSVRGMVTGALLIAGFFTFPFGRLLGRWLFG</sequence>
<reference evidence="1" key="1">
    <citation type="submission" date="2016-03" db="EMBL/GenBank/DDBJ databases">
        <title>Sphingomonas melonis TY, whole genome shotgun sequencing.</title>
        <authorList>
            <person name="Wang H."/>
            <person name="Zhu P."/>
        </authorList>
    </citation>
    <scope>NUCLEOTIDE SEQUENCE [LARGE SCALE GENOMIC DNA]</scope>
    <source>
        <strain evidence="1">TY</strain>
    </source>
</reference>
<dbReference type="EMBL" id="LQCK02000012">
    <property type="protein sequence ID" value="KZB95624.1"/>
    <property type="molecule type" value="Genomic_DNA"/>
</dbReference>
<protein>
    <submittedName>
        <fullName evidence="1">Uncharacterized protein</fullName>
    </submittedName>
</protein>
<comment type="caution">
    <text evidence="1">The sequence shown here is derived from an EMBL/GenBank/DDBJ whole genome shotgun (WGS) entry which is preliminary data.</text>
</comment>
<keyword evidence="2" id="KW-1185">Reference proteome</keyword>